<sequence>MAQDKSPRPRARAPGRAGMLLGGMAAYSLAAWGVKKLIKWLEQSVDGDNGAVVKHDRLMFLKLNEYEKVLAQQVVNPEDIEVDEKCMLGLKDIMDDLKQEVMLPLEQPQLFNTTLLKHPKGVLLYGPPGTGKTMLAKALAKSSNCVFLNLTASSLLSKWLGDANKHVKAVFSLAAKLQPCIVFIDEVDALLARRGASASEHEAMLQVKTEFMQLWDGMESSCGRRVVVMGATNRPAELDDAVLRRFTHKHEVGLPTAPQRTHILVGYLRKHNEELKRQAQAQTQAQAGPRRARGAGGEEGRGAAAGALVLQGSAAVAPQLLDPNSSVLKMLAASTEGWSGSDLMELCSLAAQRALADSMADPARAKGGPVTLRPITCDDVTTSLRRLIPQLQATGSAVATALAALGDILSAAPAAAAATAAAGTAATAAGGAADTAAESRRVSGWRKPAKKSPAAAAAATAVTNVPGTPVHVPGATAAQLQGSDGDSADGSDGGSGSGAASPPSAGVGARPGPVVTVPSGSTPFYVPPACLLQMISNQSVQLDR</sequence>
<evidence type="ECO:0000259" key="9">
    <source>
        <dbReference type="SMART" id="SM00382"/>
    </source>
</evidence>
<dbReference type="OrthoDB" id="10254455at2759"/>
<dbReference type="InterPro" id="IPR051701">
    <property type="entry name" value="Mito_OM_Translocase_MSP1"/>
</dbReference>
<dbReference type="InterPro" id="IPR003960">
    <property type="entry name" value="ATPase_AAA_CS"/>
</dbReference>
<dbReference type="AlphaFoldDB" id="A0A836BU93"/>
<evidence type="ECO:0000256" key="6">
    <source>
        <dbReference type="ARBA" id="ARBA00023128"/>
    </source>
</evidence>
<dbReference type="SMART" id="SM00382">
    <property type="entry name" value="AAA"/>
    <property type="match status" value="1"/>
</dbReference>
<feature type="compositionally biased region" description="Low complexity" evidence="8">
    <location>
        <begin position="278"/>
        <end position="289"/>
    </location>
</feature>
<dbReference type="Proteomes" id="UP000612055">
    <property type="component" value="Unassembled WGS sequence"/>
</dbReference>
<dbReference type="GO" id="GO:0005524">
    <property type="term" value="F:ATP binding"/>
    <property type="evidence" value="ECO:0007669"/>
    <property type="project" value="UniProtKB-KW"/>
</dbReference>
<dbReference type="Pfam" id="PF17862">
    <property type="entry name" value="AAA_lid_3"/>
    <property type="match status" value="1"/>
</dbReference>
<dbReference type="EMBL" id="JAEHOE010000093">
    <property type="protein sequence ID" value="KAG2487723.1"/>
    <property type="molecule type" value="Genomic_DNA"/>
</dbReference>
<evidence type="ECO:0000313" key="10">
    <source>
        <dbReference type="EMBL" id="KAG2487723.1"/>
    </source>
</evidence>
<dbReference type="PANTHER" id="PTHR45644">
    <property type="entry name" value="AAA ATPASE, PUTATIVE (AFU_ORTHOLOGUE AFUA_2G12920)-RELATED-RELATED"/>
    <property type="match status" value="1"/>
</dbReference>
<dbReference type="InterPro" id="IPR027417">
    <property type="entry name" value="P-loop_NTPase"/>
</dbReference>
<feature type="region of interest" description="Disordered" evidence="8">
    <location>
        <begin position="275"/>
        <end position="300"/>
    </location>
</feature>
<dbReference type="Gene3D" id="3.40.50.300">
    <property type="entry name" value="P-loop containing nucleotide triphosphate hydrolases"/>
    <property type="match status" value="1"/>
</dbReference>
<evidence type="ECO:0000256" key="4">
    <source>
        <dbReference type="ARBA" id="ARBA00022840"/>
    </source>
</evidence>
<protein>
    <recommendedName>
        <fullName evidence="9">AAA+ ATPase domain-containing protein</fullName>
    </recommendedName>
</protein>
<evidence type="ECO:0000256" key="1">
    <source>
        <dbReference type="ARBA" id="ARBA00004572"/>
    </source>
</evidence>
<dbReference type="PANTHER" id="PTHR45644:SF56">
    <property type="entry name" value="AAA ATPASE, PUTATIVE (AFU_ORTHOLOGUE AFUA_2G12920)-RELATED"/>
    <property type="match status" value="1"/>
</dbReference>
<comment type="caution">
    <text evidence="10">The sequence shown here is derived from an EMBL/GenBank/DDBJ whole genome shotgun (WGS) entry which is preliminary data.</text>
</comment>
<keyword evidence="4 7" id="KW-0067">ATP-binding</keyword>
<dbReference type="GO" id="GO:0016887">
    <property type="term" value="F:ATP hydrolysis activity"/>
    <property type="evidence" value="ECO:0007669"/>
    <property type="project" value="InterPro"/>
</dbReference>
<dbReference type="PRINTS" id="PR00830">
    <property type="entry name" value="ENDOLAPTASE"/>
</dbReference>
<comment type="subcellular location">
    <subcellularLocation>
        <location evidence="1">Mitochondrion outer membrane</location>
        <topology evidence="1">Single-pass membrane protein</topology>
    </subcellularLocation>
</comment>
<evidence type="ECO:0000256" key="8">
    <source>
        <dbReference type="SAM" id="MobiDB-lite"/>
    </source>
</evidence>
<dbReference type="GO" id="GO:0005741">
    <property type="term" value="C:mitochondrial outer membrane"/>
    <property type="evidence" value="ECO:0007669"/>
    <property type="project" value="UniProtKB-SubCell"/>
</dbReference>
<evidence type="ECO:0000256" key="7">
    <source>
        <dbReference type="RuleBase" id="RU003651"/>
    </source>
</evidence>
<feature type="region of interest" description="Disordered" evidence="8">
    <location>
        <begin position="465"/>
        <end position="514"/>
    </location>
</feature>
<dbReference type="FunFam" id="3.40.50.300:FF:001025">
    <property type="entry name" value="ATPase family, AAA domain-containing 2B"/>
    <property type="match status" value="1"/>
</dbReference>
<dbReference type="InterPro" id="IPR003593">
    <property type="entry name" value="AAA+_ATPase"/>
</dbReference>
<reference evidence="10" key="1">
    <citation type="journal article" date="2020" name="bioRxiv">
        <title>Comparative genomics of Chlamydomonas.</title>
        <authorList>
            <person name="Craig R.J."/>
            <person name="Hasan A.R."/>
            <person name="Ness R.W."/>
            <person name="Keightley P.D."/>
        </authorList>
    </citation>
    <scope>NUCLEOTIDE SEQUENCE</scope>
    <source>
        <strain evidence="10">CCAP 11/70</strain>
    </source>
</reference>
<dbReference type="SUPFAM" id="SSF52540">
    <property type="entry name" value="P-loop containing nucleoside triphosphate hydrolases"/>
    <property type="match status" value="1"/>
</dbReference>
<comment type="similarity">
    <text evidence="7">Belongs to the AAA ATPase family.</text>
</comment>
<keyword evidence="5" id="KW-0175">Coiled coil</keyword>
<evidence type="ECO:0000313" key="11">
    <source>
        <dbReference type="Proteomes" id="UP000612055"/>
    </source>
</evidence>
<evidence type="ECO:0000256" key="2">
    <source>
        <dbReference type="ARBA" id="ARBA00022741"/>
    </source>
</evidence>
<proteinExistence type="inferred from homology"/>
<dbReference type="InterPro" id="IPR003959">
    <property type="entry name" value="ATPase_AAA_core"/>
</dbReference>
<organism evidence="10 11">
    <name type="scientific">Edaphochlamys debaryana</name>
    <dbReference type="NCBI Taxonomy" id="47281"/>
    <lineage>
        <taxon>Eukaryota</taxon>
        <taxon>Viridiplantae</taxon>
        <taxon>Chlorophyta</taxon>
        <taxon>core chlorophytes</taxon>
        <taxon>Chlorophyceae</taxon>
        <taxon>CS clade</taxon>
        <taxon>Chlamydomonadales</taxon>
        <taxon>Chlamydomonadales incertae sedis</taxon>
        <taxon>Edaphochlamys</taxon>
    </lineage>
</organism>
<feature type="domain" description="AAA+ ATPase" evidence="9">
    <location>
        <begin position="118"/>
        <end position="256"/>
    </location>
</feature>
<dbReference type="PROSITE" id="PS00674">
    <property type="entry name" value="AAA"/>
    <property type="match status" value="1"/>
</dbReference>
<accession>A0A836BU93</accession>
<feature type="compositionally biased region" description="Low complexity" evidence="8">
    <location>
        <begin position="498"/>
        <end position="514"/>
    </location>
</feature>
<evidence type="ECO:0000256" key="5">
    <source>
        <dbReference type="ARBA" id="ARBA00023054"/>
    </source>
</evidence>
<name>A0A836BU93_9CHLO</name>
<dbReference type="InterPro" id="IPR041569">
    <property type="entry name" value="AAA_lid_3"/>
</dbReference>
<gene>
    <name evidence="10" type="ORF">HYH03_013722</name>
</gene>
<keyword evidence="11" id="KW-1185">Reference proteome</keyword>
<dbReference type="Gene3D" id="1.10.8.60">
    <property type="match status" value="1"/>
</dbReference>
<keyword evidence="3" id="KW-0472">Membrane</keyword>
<keyword evidence="2 7" id="KW-0547">Nucleotide-binding</keyword>
<keyword evidence="6" id="KW-0496">Mitochondrion</keyword>
<dbReference type="Pfam" id="PF00004">
    <property type="entry name" value="AAA"/>
    <property type="match status" value="1"/>
</dbReference>
<keyword evidence="3" id="KW-1000">Mitochondrion outer membrane</keyword>
<evidence type="ECO:0000256" key="3">
    <source>
        <dbReference type="ARBA" id="ARBA00022787"/>
    </source>
</evidence>